<evidence type="ECO:0000313" key="3">
    <source>
        <dbReference type="Proteomes" id="UP000674179"/>
    </source>
</evidence>
<evidence type="ECO:0000313" key="2">
    <source>
        <dbReference type="EMBL" id="KAG5469882.1"/>
    </source>
</evidence>
<dbReference type="EMBL" id="JAFHKP010000033">
    <property type="protein sequence ID" value="KAG5469882.1"/>
    <property type="molecule type" value="Genomic_DNA"/>
</dbReference>
<reference evidence="2 3" key="1">
    <citation type="submission" date="2021-02" db="EMBL/GenBank/DDBJ databases">
        <title>Leishmania (Mundinia) enrietti genome sequencing and assembly.</title>
        <authorList>
            <person name="Almutairi H."/>
            <person name="Gatherer D."/>
        </authorList>
    </citation>
    <scope>NUCLEOTIDE SEQUENCE [LARGE SCALE GENOMIC DNA]</scope>
    <source>
        <strain evidence="2">CUR178</strain>
    </source>
</reference>
<dbReference type="KEGG" id="lenr:94169297"/>
<evidence type="ECO:0000256" key="1">
    <source>
        <dbReference type="SAM" id="MobiDB-lite"/>
    </source>
</evidence>
<dbReference type="AlphaFoldDB" id="A0A836KEQ5"/>
<organism evidence="2 3">
    <name type="scientific">Leishmania enriettii</name>
    <dbReference type="NCBI Taxonomy" id="5663"/>
    <lineage>
        <taxon>Eukaryota</taxon>
        <taxon>Discoba</taxon>
        <taxon>Euglenozoa</taxon>
        <taxon>Kinetoplastea</taxon>
        <taxon>Metakinetoplastina</taxon>
        <taxon>Trypanosomatida</taxon>
        <taxon>Trypanosomatidae</taxon>
        <taxon>Leishmaniinae</taxon>
        <taxon>Leishmania</taxon>
    </lineage>
</organism>
<dbReference type="Proteomes" id="UP000674179">
    <property type="component" value="Chromosome 33"/>
</dbReference>
<accession>A0A836KEQ5</accession>
<protein>
    <submittedName>
        <fullName evidence="2">Uncharacterized protein</fullName>
    </submittedName>
</protein>
<proteinExistence type="predicted"/>
<name>A0A836KEQ5_LEIEN</name>
<sequence>MQTEKAQENINGAVMCGYTIPGDTRMMSPLHAILYATTAHTRREALVNADADHSVRSARSCTTDPPPRVPRRQQ</sequence>
<dbReference type="GeneID" id="94169297"/>
<gene>
    <name evidence="2" type="ORF">CUR178_02024</name>
</gene>
<dbReference type="OrthoDB" id="10289332at2759"/>
<keyword evidence="3" id="KW-1185">Reference proteome</keyword>
<dbReference type="RefSeq" id="XP_067689890.1">
    <property type="nucleotide sequence ID" value="XM_067833787.1"/>
</dbReference>
<comment type="caution">
    <text evidence="2">The sequence shown here is derived from an EMBL/GenBank/DDBJ whole genome shotgun (WGS) entry which is preliminary data.</text>
</comment>
<feature type="region of interest" description="Disordered" evidence="1">
    <location>
        <begin position="49"/>
        <end position="74"/>
    </location>
</feature>